<dbReference type="InterPro" id="IPR010998">
    <property type="entry name" value="Integrase_recombinase_N"/>
</dbReference>
<dbReference type="AlphaFoldDB" id="A0A0F8VVQ1"/>
<dbReference type="GO" id="GO:0003677">
    <property type="term" value="F:DNA binding"/>
    <property type="evidence" value="ECO:0007669"/>
    <property type="project" value="UniProtKB-KW"/>
</dbReference>
<protein>
    <recommendedName>
        <fullName evidence="3">Core-binding (CB) domain-containing protein</fullName>
    </recommendedName>
</protein>
<keyword evidence="1" id="KW-0238">DNA-binding</keyword>
<dbReference type="InterPro" id="IPR004107">
    <property type="entry name" value="Integrase_SAM-like_N"/>
</dbReference>
<evidence type="ECO:0000256" key="2">
    <source>
        <dbReference type="SAM" id="MobiDB-lite"/>
    </source>
</evidence>
<name>A0A0F8VVQ1_9ZZZZ</name>
<evidence type="ECO:0000259" key="3">
    <source>
        <dbReference type="PROSITE" id="PS51900"/>
    </source>
</evidence>
<comment type="caution">
    <text evidence="4">The sequence shown here is derived from an EMBL/GenBank/DDBJ whole genome shotgun (WGS) entry which is preliminary data.</text>
</comment>
<dbReference type="EMBL" id="LAZR01069088">
    <property type="protein sequence ID" value="KKK48387.1"/>
    <property type="molecule type" value="Genomic_DNA"/>
</dbReference>
<accession>A0A0F8VVQ1</accession>
<dbReference type="GO" id="GO:0015074">
    <property type="term" value="P:DNA integration"/>
    <property type="evidence" value="ECO:0007669"/>
    <property type="project" value="InterPro"/>
</dbReference>
<proteinExistence type="predicted"/>
<dbReference type="InterPro" id="IPR044068">
    <property type="entry name" value="CB"/>
</dbReference>
<gene>
    <name evidence="4" type="ORF">LCGC14_3145640</name>
</gene>
<organism evidence="4">
    <name type="scientific">marine sediment metagenome</name>
    <dbReference type="NCBI Taxonomy" id="412755"/>
    <lineage>
        <taxon>unclassified sequences</taxon>
        <taxon>metagenomes</taxon>
        <taxon>ecological metagenomes</taxon>
    </lineage>
</organism>
<reference evidence="4" key="1">
    <citation type="journal article" date="2015" name="Nature">
        <title>Complex archaea that bridge the gap between prokaryotes and eukaryotes.</title>
        <authorList>
            <person name="Spang A."/>
            <person name="Saw J.H."/>
            <person name="Jorgensen S.L."/>
            <person name="Zaremba-Niedzwiedzka K."/>
            <person name="Martijn J."/>
            <person name="Lind A.E."/>
            <person name="van Eijk R."/>
            <person name="Schleper C."/>
            <person name="Guy L."/>
            <person name="Ettema T.J."/>
        </authorList>
    </citation>
    <scope>NUCLEOTIDE SEQUENCE</scope>
</reference>
<feature type="domain" description="Core-binding (CB)" evidence="3">
    <location>
        <begin position="7"/>
        <end position="98"/>
    </location>
</feature>
<feature type="region of interest" description="Disordered" evidence="2">
    <location>
        <begin position="77"/>
        <end position="98"/>
    </location>
</feature>
<feature type="non-terminal residue" evidence="4">
    <location>
        <position position="98"/>
    </location>
</feature>
<evidence type="ECO:0000256" key="1">
    <source>
        <dbReference type="ARBA" id="ARBA00023125"/>
    </source>
</evidence>
<sequence>MKNNTSTLFFQYTNEFLHRYIPLQRGMSPNTEKAYCDGLTFFHRYAREVHGLGADKLTFEQINFVFMNGFIDWLDRPRNGRKKGDNATTKNHRITAVR</sequence>
<evidence type="ECO:0000313" key="4">
    <source>
        <dbReference type="EMBL" id="KKK48387.1"/>
    </source>
</evidence>
<dbReference type="Gene3D" id="1.10.150.130">
    <property type="match status" value="1"/>
</dbReference>
<dbReference type="PROSITE" id="PS51900">
    <property type="entry name" value="CB"/>
    <property type="match status" value="1"/>
</dbReference>
<dbReference type="Pfam" id="PF02899">
    <property type="entry name" value="Phage_int_SAM_1"/>
    <property type="match status" value="1"/>
</dbReference>